<gene>
    <name evidence="2" type="ORF">ACH5RR_010145</name>
</gene>
<evidence type="ECO:0008006" key="4">
    <source>
        <dbReference type="Google" id="ProtNLM"/>
    </source>
</evidence>
<dbReference type="PANTHER" id="PTHR11926:SF1374">
    <property type="entry name" value="UDP-GLYCOSYLTRANSFERASE 76F1-RELATED"/>
    <property type="match status" value="1"/>
</dbReference>
<proteinExistence type="inferred from homology"/>
<comment type="similarity">
    <text evidence="1">Belongs to the UDP-glycosyltransferase family.</text>
</comment>
<dbReference type="EMBL" id="JBJUIK010000004">
    <property type="protein sequence ID" value="KAL3530823.1"/>
    <property type="molecule type" value="Genomic_DNA"/>
</dbReference>
<reference evidence="2 3" key="1">
    <citation type="submission" date="2024-11" db="EMBL/GenBank/DDBJ databases">
        <title>A near-complete genome assembly of Cinchona calisaya.</title>
        <authorList>
            <person name="Lian D.C."/>
            <person name="Zhao X.W."/>
            <person name="Wei L."/>
        </authorList>
    </citation>
    <scope>NUCLEOTIDE SEQUENCE [LARGE SCALE GENOMIC DNA]</scope>
    <source>
        <tissue evidence="2">Nenye</tissue>
    </source>
</reference>
<keyword evidence="3" id="KW-1185">Reference proteome</keyword>
<dbReference type="Proteomes" id="UP001630127">
    <property type="component" value="Unassembled WGS sequence"/>
</dbReference>
<dbReference type="SUPFAM" id="SSF53756">
    <property type="entry name" value="UDP-Glycosyltransferase/glycogen phosphorylase"/>
    <property type="match status" value="1"/>
</dbReference>
<comment type="caution">
    <text evidence="2">The sequence shown here is derived from an EMBL/GenBank/DDBJ whole genome shotgun (WGS) entry which is preliminary data.</text>
</comment>
<protein>
    <recommendedName>
        <fullName evidence="4">UDP-glycosyltransferase</fullName>
    </recommendedName>
</protein>
<name>A0ABD3AIK3_9GENT</name>
<dbReference type="PANTHER" id="PTHR11926">
    <property type="entry name" value="GLUCOSYL/GLUCURONOSYL TRANSFERASES"/>
    <property type="match status" value="1"/>
</dbReference>
<accession>A0ABD3AIK3</accession>
<evidence type="ECO:0000256" key="1">
    <source>
        <dbReference type="ARBA" id="ARBA00009995"/>
    </source>
</evidence>
<evidence type="ECO:0000313" key="3">
    <source>
        <dbReference type="Proteomes" id="UP001630127"/>
    </source>
</evidence>
<evidence type="ECO:0000313" key="2">
    <source>
        <dbReference type="EMBL" id="KAL3530823.1"/>
    </source>
</evidence>
<organism evidence="2 3">
    <name type="scientific">Cinchona calisaya</name>
    <dbReference type="NCBI Taxonomy" id="153742"/>
    <lineage>
        <taxon>Eukaryota</taxon>
        <taxon>Viridiplantae</taxon>
        <taxon>Streptophyta</taxon>
        <taxon>Embryophyta</taxon>
        <taxon>Tracheophyta</taxon>
        <taxon>Spermatophyta</taxon>
        <taxon>Magnoliopsida</taxon>
        <taxon>eudicotyledons</taxon>
        <taxon>Gunneridae</taxon>
        <taxon>Pentapetalae</taxon>
        <taxon>asterids</taxon>
        <taxon>lamiids</taxon>
        <taxon>Gentianales</taxon>
        <taxon>Rubiaceae</taxon>
        <taxon>Cinchonoideae</taxon>
        <taxon>Cinchoneae</taxon>
        <taxon>Cinchona</taxon>
    </lineage>
</organism>
<sequence length="265" mass="29558">MQEAQGHGHLVLVPYPLQGHKTPMIQHACILHSKGFSIIIAHAKFNSPSASDQTDFIFLPISETLSCGFSSEASEHYTLHQQCLILSGLQEDYTPLKDSKAHELVPRLQSIRFKDLPASNYPGDITELLNLLENVGKTRASSAVLWNSVDYLEHDSLAQFQQQFQVECFPIGPLHSIALTALTSLLTEDTECITWLEKQATNSVIYVSVGSMATMEQSEVIEMAWGLANSGQPFLWVVRPDLVTGSEWIECLPEISWELFETEDP</sequence>
<dbReference type="AlphaFoldDB" id="A0ABD3AIK3"/>
<dbReference type="Gene3D" id="3.40.50.2000">
    <property type="entry name" value="Glycogen Phosphorylase B"/>
    <property type="match status" value="3"/>
</dbReference>